<dbReference type="Proteomes" id="UP000264006">
    <property type="component" value="Chromosome"/>
</dbReference>
<dbReference type="RefSeq" id="WP_114592809.1">
    <property type="nucleotide sequence ID" value="NZ_CP031165.1"/>
</dbReference>
<dbReference type="SUPFAM" id="SSF53300">
    <property type="entry name" value="vWA-like"/>
    <property type="match status" value="1"/>
</dbReference>
<sequence length="449" mass="48967">MIPTRRLPAALLAVGLVVLPMGTWGAGVWVLGNVAVLVAVVVDVVLAVSPRRMEVQREVDPVLVIDTDARLRWVVTNPTRRRARVHLADALPESLRAVDRRARLVVPAGARVHADGTVRPARRGVHDLATITVRSRGPLGLVDRQRSLPVHTRVRVHPAFPSRQETELRLHRALRLSEGVRTVRLRGQGTDFESLRDYTPDDETRRIDWAATARALRPIVRTYRAERNQHVLILLDHGRTMAGRMGRRPIDDRHDGPELLGRAPRLEHAMDAAMALTRIATGLGDRVGLVTFSDVVTGTLPPRGGNAQMTRLVQALADIEPELVEPDYRGAFGEALARYRRRALVVVLTDLAAGPVHESLAPALPLLGRRHLVLVAAPADPSVGSWAVDAPRDPTAAYRMAAAVEAEATRRRTARVLQTGGATVVDAVPTLLPGRIVDAYLDLKAAGAL</sequence>
<feature type="domain" description="DUF58" evidence="2">
    <location>
        <begin position="195"/>
        <end position="414"/>
    </location>
</feature>
<organism evidence="3 4">
    <name type="scientific">Euzebya pacifica</name>
    <dbReference type="NCBI Taxonomy" id="1608957"/>
    <lineage>
        <taxon>Bacteria</taxon>
        <taxon>Bacillati</taxon>
        <taxon>Actinomycetota</taxon>
        <taxon>Nitriliruptoria</taxon>
        <taxon>Euzebyales</taxon>
    </lineage>
</organism>
<evidence type="ECO:0000256" key="1">
    <source>
        <dbReference type="SAM" id="Phobius"/>
    </source>
</evidence>
<reference evidence="3 4" key="1">
    <citation type="submission" date="2018-09" db="EMBL/GenBank/DDBJ databases">
        <title>Complete genome sequence of Euzebya sp. DY32-46 isolated from seawater of Pacific Ocean.</title>
        <authorList>
            <person name="Xu L."/>
            <person name="Wu Y.-H."/>
            <person name="Xu X.-W."/>
        </authorList>
    </citation>
    <scope>NUCLEOTIDE SEQUENCE [LARGE SCALE GENOMIC DNA]</scope>
    <source>
        <strain evidence="3 4">DY32-46</strain>
    </source>
</reference>
<evidence type="ECO:0000313" key="4">
    <source>
        <dbReference type="Proteomes" id="UP000264006"/>
    </source>
</evidence>
<dbReference type="OrthoDB" id="845740at2"/>
<dbReference type="PANTHER" id="PTHR33608">
    <property type="entry name" value="BLL2464 PROTEIN"/>
    <property type="match status" value="1"/>
</dbReference>
<name>A0A346Y1X2_9ACTN</name>
<evidence type="ECO:0000259" key="2">
    <source>
        <dbReference type="Pfam" id="PF01882"/>
    </source>
</evidence>
<keyword evidence="1" id="KW-1133">Transmembrane helix</keyword>
<proteinExistence type="predicted"/>
<accession>A0A346Y1X2</accession>
<feature type="transmembrane region" description="Helical" evidence="1">
    <location>
        <begin position="7"/>
        <end position="24"/>
    </location>
</feature>
<keyword evidence="1" id="KW-0812">Transmembrane</keyword>
<evidence type="ECO:0000313" key="3">
    <source>
        <dbReference type="EMBL" id="AXV08469.1"/>
    </source>
</evidence>
<gene>
    <name evidence="3" type="ORF">DVS28_a3797</name>
</gene>
<keyword evidence="1" id="KW-0472">Membrane</keyword>
<dbReference type="EMBL" id="CP031165">
    <property type="protein sequence ID" value="AXV08469.1"/>
    <property type="molecule type" value="Genomic_DNA"/>
</dbReference>
<dbReference type="Pfam" id="PF01882">
    <property type="entry name" value="DUF58"/>
    <property type="match status" value="1"/>
</dbReference>
<dbReference type="InterPro" id="IPR036465">
    <property type="entry name" value="vWFA_dom_sf"/>
</dbReference>
<protein>
    <submittedName>
        <fullName evidence="3">Putative CONSERVED MEMBRANE PROTEIN</fullName>
    </submittedName>
</protein>
<dbReference type="AlphaFoldDB" id="A0A346Y1X2"/>
<dbReference type="Gene3D" id="3.40.50.410">
    <property type="entry name" value="von Willebrand factor, type A domain"/>
    <property type="match status" value="1"/>
</dbReference>
<dbReference type="KEGG" id="euz:DVS28_a3797"/>
<dbReference type="InterPro" id="IPR002881">
    <property type="entry name" value="DUF58"/>
</dbReference>
<dbReference type="PANTHER" id="PTHR33608:SF3">
    <property type="entry name" value="SLR2013 PROTEIN"/>
    <property type="match status" value="1"/>
</dbReference>
<keyword evidence="4" id="KW-1185">Reference proteome</keyword>